<dbReference type="Proteomes" id="UP001341840">
    <property type="component" value="Unassembled WGS sequence"/>
</dbReference>
<keyword evidence="3" id="KW-0611">Plant defense</keyword>
<dbReference type="Gene3D" id="3.40.50.10140">
    <property type="entry name" value="Toll/interleukin-1 receptor homology (TIR) domain"/>
    <property type="match status" value="1"/>
</dbReference>
<dbReference type="PROSITE" id="PS50104">
    <property type="entry name" value="TIR"/>
    <property type="match status" value="1"/>
</dbReference>
<dbReference type="SMART" id="SM00255">
    <property type="entry name" value="TIR"/>
    <property type="match status" value="1"/>
</dbReference>
<dbReference type="SMART" id="SM00367">
    <property type="entry name" value="LRR_CC"/>
    <property type="match status" value="10"/>
</dbReference>
<dbReference type="InterPro" id="IPR027417">
    <property type="entry name" value="P-loop_NTPase"/>
</dbReference>
<keyword evidence="5" id="KW-0812">Transmembrane</keyword>
<evidence type="ECO:0000313" key="7">
    <source>
        <dbReference type="EMBL" id="MED6170773.1"/>
    </source>
</evidence>
<feature type="domain" description="TIR" evidence="6">
    <location>
        <begin position="95"/>
        <end position="263"/>
    </location>
</feature>
<dbReference type="InterPro" id="IPR000157">
    <property type="entry name" value="TIR_dom"/>
</dbReference>
<dbReference type="InterPro" id="IPR058192">
    <property type="entry name" value="WHD_ROQ1-like"/>
</dbReference>
<dbReference type="InterPro" id="IPR044974">
    <property type="entry name" value="Disease_R_plants"/>
</dbReference>
<dbReference type="Pfam" id="PF13306">
    <property type="entry name" value="LRR_5"/>
    <property type="match status" value="2"/>
</dbReference>
<feature type="transmembrane region" description="Helical" evidence="5">
    <location>
        <begin position="1524"/>
        <end position="1545"/>
    </location>
</feature>
<gene>
    <name evidence="7" type="ORF">PIB30_034350</name>
</gene>
<feature type="region of interest" description="Disordered" evidence="4">
    <location>
        <begin position="47"/>
        <end position="84"/>
    </location>
</feature>
<dbReference type="Gene3D" id="3.40.50.300">
    <property type="entry name" value="P-loop containing nucleotide triphosphate hydrolases"/>
    <property type="match status" value="1"/>
</dbReference>
<dbReference type="SUPFAM" id="SSF52540">
    <property type="entry name" value="P-loop containing nucleoside triphosphate hydrolases"/>
    <property type="match status" value="1"/>
</dbReference>
<evidence type="ECO:0000256" key="5">
    <source>
        <dbReference type="SAM" id="Phobius"/>
    </source>
</evidence>
<evidence type="ECO:0000313" key="8">
    <source>
        <dbReference type="Proteomes" id="UP001341840"/>
    </source>
</evidence>
<dbReference type="PANTHER" id="PTHR11017:SF290">
    <property type="entry name" value="ADP-RIBOSYL CYCLASE_CYCLIC ADP-RIBOSE HYDROLASE"/>
    <property type="match status" value="1"/>
</dbReference>
<keyword evidence="2" id="KW-0677">Repeat</keyword>
<comment type="caution">
    <text evidence="7">The sequence shown here is derived from an EMBL/GenBank/DDBJ whole genome shotgun (WGS) entry which is preliminary data.</text>
</comment>
<dbReference type="Gene3D" id="3.80.10.10">
    <property type="entry name" value="Ribonuclease Inhibitor"/>
    <property type="match status" value="5"/>
</dbReference>
<sequence length="1546" mass="174996">MASGWAILSLFVAGTIFGIILTTLLASSLLPRIPTWQFLLQSLSLSDDEDSSSYHSVDSDLSDDYDSVDSYLSDDEDSSSYHSAHSNISEVKQVYRYDVFISFRGPDVRNRFVAHLFERLTRKGIFTFIDDIRIKKGKRVKAELMDAIRDSRLAIVVFSGTYPASKWCLDEMSAIADLHRQGKQIVYPVFYDITASNVGAQKGQYHVHFNSKRMSKNPKKTVDKWKADMEYLAKVEGFPMVDHSNKQETKHLEEIIGFVAKELKHKTNLITSDLIGILPRVAELEQRLKLTSNNAAVQILEIWGMSGIGKTVLANILYNRIFYQFDACCFIQDVNHTSKTDIQKEICQQLFQEDQQFLSSPDIAQKLQHRLCDTDLRTKVLIVLDDVGHPTQWNDLGIVPNKLGPGSRVVITTRFKDVLYVGNVRKSYETYEVPLLNDGEALELVRTEASKIGCPIPVHDVVRKVIESAQSLPKAIVELCSSFSKNAKVSWEDHLKSWRTYPDERYMNKLREANYADLNPAEKIIFLDIACFFGGKRKKYVEHILRKRITSDPHPFIQALRRKSLIKIRNGRIHMHQILRDLGKKIVRGYKTENPECWERLWDVEDFKNALNNSYREVNEVQAIVLDKDVSRYEIVELSQMRNLTLLILRHERISRSLTFRLQGLCYLVWHGYSYPSLSLSQWSNLVELNLPNSSIRELWKNSEFPPTIPSLKRVDLSNSKDLEITPNFQHCKELVRLDFTGCTKLNSFHESFGLLTELDYLSLQGCIKLDDLNFGSNCQLSSLRTLLLSGCINLKRTSSLECCQELTRLDLIGCTNLTEVYESIKRLTKLDHLSLPDHMNLALFNLGTNCLLSSLRTLHLSGCPSFMPTPSFECFQGLARLDLTRCTNLTSIDKSIGLLTKLCRLSLQDCTNLALLDFGTDFQLSSLRTLIISGCTSLISTPSFECCQELVKLDLTGCTKLTNVDKSIGLLAKLHHLSLQDCTNLALLDFGTNCQLSSLRTLLLSGCTSLSSTPSFESCRELVRLDLTGCTKLTEIDKSIGLLTKLDHLSLQDCTSITLLDFETNCQLSSLRTLLLSGCTSLNSTPSFASCRELVRLDLTGCTKLTQVHKSIGLLAKLDHLSFQNCTNLALLDFGNDCRLSSLRNLLLSGCTSLIKTPCFEYCRELVRLDLTGCTKLTMVHKSIGLLAKLDHLSFQNCSNLAVLDFGPVCQLSSLRTLLLSGCSSLSKTPRFGYCRELERLDLTGCTKLTEVHKSIGLLVKLVGLSLEDCTNLAHLDFGTNFQLSSLRSLILSGCTNLKKTPSFECCRKLVRLDLARCTNLTEVQISIGFLKKLDYLSLQNCTSLVRLDFGTKYRLSSLRTLILSGCTNLKHTPDLEALPNLTYLRRVENSTPLSPSVPKEDQYEEQRLRLFISGEGKSCLGAKVMAKMEWFREMEMSQKSKNWYSFWNQWLQLLDQVLAEVVGKEIPRGFNTKTGKDCKRSVIQLEDKKKLAKLSMQSSFYVSKLHINPNVKEVVEFRNREWTALALISMTGFVFTLVLIISYN</sequence>
<dbReference type="SUPFAM" id="SSF52058">
    <property type="entry name" value="L domain-like"/>
    <property type="match status" value="3"/>
</dbReference>
<dbReference type="InterPro" id="IPR036390">
    <property type="entry name" value="WH_DNA-bd_sf"/>
</dbReference>
<dbReference type="InterPro" id="IPR002182">
    <property type="entry name" value="NB-ARC"/>
</dbReference>
<keyword evidence="1" id="KW-0433">Leucine-rich repeat</keyword>
<evidence type="ECO:0000256" key="3">
    <source>
        <dbReference type="ARBA" id="ARBA00022821"/>
    </source>
</evidence>
<dbReference type="InterPro" id="IPR035897">
    <property type="entry name" value="Toll_tir_struct_dom_sf"/>
</dbReference>
<dbReference type="PANTHER" id="PTHR11017">
    <property type="entry name" value="LEUCINE-RICH REPEAT-CONTAINING PROTEIN"/>
    <property type="match status" value="1"/>
</dbReference>
<accession>A0ABU6VE21</accession>
<dbReference type="SUPFAM" id="SSF52200">
    <property type="entry name" value="Toll/Interleukin receptor TIR domain"/>
    <property type="match status" value="1"/>
</dbReference>
<dbReference type="InterPro" id="IPR032675">
    <property type="entry name" value="LRR_dom_sf"/>
</dbReference>
<evidence type="ECO:0000256" key="4">
    <source>
        <dbReference type="SAM" id="MobiDB-lite"/>
    </source>
</evidence>
<name>A0ABU6VE21_9FABA</name>
<proteinExistence type="predicted"/>
<organism evidence="7 8">
    <name type="scientific">Stylosanthes scabra</name>
    <dbReference type="NCBI Taxonomy" id="79078"/>
    <lineage>
        <taxon>Eukaryota</taxon>
        <taxon>Viridiplantae</taxon>
        <taxon>Streptophyta</taxon>
        <taxon>Embryophyta</taxon>
        <taxon>Tracheophyta</taxon>
        <taxon>Spermatophyta</taxon>
        <taxon>Magnoliopsida</taxon>
        <taxon>eudicotyledons</taxon>
        <taxon>Gunneridae</taxon>
        <taxon>Pentapetalae</taxon>
        <taxon>rosids</taxon>
        <taxon>fabids</taxon>
        <taxon>Fabales</taxon>
        <taxon>Fabaceae</taxon>
        <taxon>Papilionoideae</taxon>
        <taxon>50 kb inversion clade</taxon>
        <taxon>dalbergioids sensu lato</taxon>
        <taxon>Dalbergieae</taxon>
        <taxon>Pterocarpus clade</taxon>
        <taxon>Stylosanthes</taxon>
    </lineage>
</organism>
<keyword evidence="5" id="KW-0472">Membrane</keyword>
<dbReference type="Pfam" id="PF23282">
    <property type="entry name" value="WHD_ROQ1"/>
    <property type="match status" value="1"/>
</dbReference>
<evidence type="ECO:0000256" key="2">
    <source>
        <dbReference type="ARBA" id="ARBA00022737"/>
    </source>
</evidence>
<dbReference type="SUPFAM" id="SSF46785">
    <property type="entry name" value="Winged helix' DNA-binding domain"/>
    <property type="match status" value="1"/>
</dbReference>
<dbReference type="InterPro" id="IPR026906">
    <property type="entry name" value="LRR_5"/>
</dbReference>
<dbReference type="Pfam" id="PF01582">
    <property type="entry name" value="TIR"/>
    <property type="match status" value="1"/>
</dbReference>
<evidence type="ECO:0000259" key="6">
    <source>
        <dbReference type="PROSITE" id="PS50104"/>
    </source>
</evidence>
<dbReference type="EMBL" id="JASCZI010151194">
    <property type="protein sequence ID" value="MED6170773.1"/>
    <property type="molecule type" value="Genomic_DNA"/>
</dbReference>
<dbReference type="InterPro" id="IPR006553">
    <property type="entry name" value="Leu-rich_rpt_Cys-con_subtyp"/>
</dbReference>
<dbReference type="Pfam" id="PF00931">
    <property type="entry name" value="NB-ARC"/>
    <property type="match status" value="1"/>
</dbReference>
<keyword evidence="5" id="KW-1133">Transmembrane helix</keyword>
<feature type="compositionally biased region" description="Acidic residues" evidence="4">
    <location>
        <begin position="60"/>
        <end position="78"/>
    </location>
</feature>
<keyword evidence="8" id="KW-1185">Reference proteome</keyword>
<protein>
    <recommendedName>
        <fullName evidence="6">TIR domain-containing protein</fullName>
    </recommendedName>
</protein>
<evidence type="ECO:0000256" key="1">
    <source>
        <dbReference type="ARBA" id="ARBA00022614"/>
    </source>
</evidence>
<reference evidence="7 8" key="1">
    <citation type="journal article" date="2023" name="Plants (Basel)">
        <title>Bridging the Gap: Combining Genomics and Transcriptomics Approaches to Understand Stylosanthes scabra, an Orphan Legume from the Brazilian Caatinga.</title>
        <authorList>
            <person name="Ferreira-Neto J.R.C."/>
            <person name="da Silva M.D."/>
            <person name="Binneck E."/>
            <person name="de Melo N.F."/>
            <person name="da Silva R.H."/>
            <person name="de Melo A.L.T.M."/>
            <person name="Pandolfi V."/>
            <person name="Bustamante F.O."/>
            <person name="Brasileiro-Vidal A.C."/>
            <person name="Benko-Iseppon A.M."/>
        </authorList>
    </citation>
    <scope>NUCLEOTIDE SEQUENCE [LARGE SCALE GENOMIC DNA]</scope>
    <source>
        <tissue evidence="7">Leaves</tissue>
    </source>
</reference>
<dbReference type="PRINTS" id="PR00364">
    <property type="entry name" value="DISEASERSIST"/>
</dbReference>